<dbReference type="Proteomes" id="UP001558652">
    <property type="component" value="Unassembled WGS sequence"/>
</dbReference>
<evidence type="ECO:0000256" key="1">
    <source>
        <dbReference type="SAM" id="MobiDB-lite"/>
    </source>
</evidence>
<dbReference type="EMBL" id="JBFDAA010000002">
    <property type="protein sequence ID" value="KAL1140059.1"/>
    <property type="molecule type" value="Genomic_DNA"/>
</dbReference>
<accession>A0ABD0YXY8</accession>
<dbReference type="AlphaFoldDB" id="A0ABD0YXY8"/>
<sequence>MQRKLCWTCGSSHHLSCKRVSDASDSASSSASDRSSSTCSSGSEGPVTRRRTYVAVAAHRKTSSAAKASASAYKACHSDGWGTCVRFGTHFGVGGRRLTRLSWGRRVAFLGGSGDHGIKWLESKSGKQTLQFGRSVRRRGLCGGSSREIARRCDYSKR</sequence>
<gene>
    <name evidence="2" type="ORF">AAG570_007036</name>
</gene>
<comment type="caution">
    <text evidence="2">The sequence shown here is derived from an EMBL/GenBank/DDBJ whole genome shotgun (WGS) entry which is preliminary data.</text>
</comment>
<reference evidence="2 3" key="1">
    <citation type="submission" date="2024-07" db="EMBL/GenBank/DDBJ databases">
        <title>Chromosome-level genome assembly of the water stick insect Ranatra chinensis (Heteroptera: Nepidae).</title>
        <authorList>
            <person name="Liu X."/>
        </authorList>
    </citation>
    <scope>NUCLEOTIDE SEQUENCE [LARGE SCALE GENOMIC DNA]</scope>
    <source>
        <strain evidence="2">Cailab_2021Rc</strain>
        <tissue evidence="2">Muscle</tissue>
    </source>
</reference>
<protein>
    <submittedName>
        <fullName evidence="2">Uncharacterized protein</fullName>
    </submittedName>
</protein>
<feature type="region of interest" description="Disordered" evidence="1">
    <location>
        <begin position="24"/>
        <end position="46"/>
    </location>
</feature>
<proteinExistence type="predicted"/>
<keyword evidence="3" id="KW-1185">Reference proteome</keyword>
<evidence type="ECO:0000313" key="3">
    <source>
        <dbReference type="Proteomes" id="UP001558652"/>
    </source>
</evidence>
<evidence type="ECO:0000313" key="2">
    <source>
        <dbReference type="EMBL" id="KAL1140059.1"/>
    </source>
</evidence>
<organism evidence="2 3">
    <name type="scientific">Ranatra chinensis</name>
    <dbReference type="NCBI Taxonomy" id="642074"/>
    <lineage>
        <taxon>Eukaryota</taxon>
        <taxon>Metazoa</taxon>
        <taxon>Ecdysozoa</taxon>
        <taxon>Arthropoda</taxon>
        <taxon>Hexapoda</taxon>
        <taxon>Insecta</taxon>
        <taxon>Pterygota</taxon>
        <taxon>Neoptera</taxon>
        <taxon>Paraneoptera</taxon>
        <taxon>Hemiptera</taxon>
        <taxon>Heteroptera</taxon>
        <taxon>Panheteroptera</taxon>
        <taxon>Nepomorpha</taxon>
        <taxon>Nepidae</taxon>
        <taxon>Ranatrinae</taxon>
        <taxon>Ranatra</taxon>
    </lineage>
</organism>
<feature type="compositionally biased region" description="Low complexity" evidence="1">
    <location>
        <begin position="24"/>
        <end position="43"/>
    </location>
</feature>
<name>A0ABD0YXY8_9HEMI</name>